<dbReference type="GO" id="GO:0000785">
    <property type="term" value="C:chromatin"/>
    <property type="evidence" value="ECO:0007669"/>
    <property type="project" value="TreeGrafter"/>
</dbReference>
<dbReference type="GeneID" id="19941167"/>
<evidence type="ECO:0000313" key="3">
    <source>
        <dbReference type="EMBL" id="EQC42713.1"/>
    </source>
</evidence>
<dbReference type="STRING" id="1156394.T0SBC4"/>
<dbReference type="eggNOG" id="KOG0798">
    <property type="taxonomic scope" value="Eukaryota"/>
</dbReference>
<dbReference type="Pfam" id="PF09724">
    <property type="entry name" value="Dcc1"/>
    <property type="match status" value="1"/>
</dbReference>
<organism evidence="3 4">
    <name type="scientific">Saprolegnia diclina (strain VS20)</name>
    <dbReference type="NCBI Taxonomy" id="1156394"/>
    <lineage>
        <taxon>Eukaryota</taxon>
        <taxon>Sar</taxon>
        <taxon>Stramenopiles</taxon>
        <taxon>Oomycota</taxon>
        <taxon>Saprolegniomycetes</taxon>
        <taxon>Saprolegniales</taxon>
        <taxon>Saprolegniaceae</taxon>
        <taxon>Saprolegnia</taxon>
    </lineage>
</organism>
<dbReference type="InterPro" id="IPR019128">
    <property type="entry name" value="Dcc1"/>
</dbReference>
<sequence length="352" mass="40092">MAGEIAFAADFSDDSYKLLELPADVCDALVAGDEVYVVGDPSQRAVLCTATKSYHLVREDQSNVRLLADSVNWEADKLDASGVVSIRGQSMMHYELLEKPLDLNQLKLLLLENPICAPSTEAKRMKRSLYTLHDLADRLQHSPHEVELMLTQLRAVEIDGYWRLLEASYSRHVVGLVLEIFLERDWDFNSEHALSHIEVHLTETVHPSVLAHCLRLYSVDGSAYRLDSAKIAIFQAIAIFEEARSKEWTLTEFMEQWGFRVPMGVAIDDALLVGLAIRRGEKLAYFPADQLSVEPKQRFREMFAFQPKWLLSQMEPYLASLVTKNMTQASLLLKYTRASRVPNSTERLYSKR</sequence>
<dbReference type="GO" id="GO:0034088">
    <property type="term" value="P:maintenance of mitotic sister chromatid cohesion"/>
    <property type="evidence" value="ECO:0007669"/>
    <property type="project" value="TreeGrafter"/>
</dbReference>
<dbReference type="OrthoDB" id="5199543at2759"/>
<dbReference type="GO" id="GO:0006260">
    <property type="term" value="P:DNA replication"/>
    <property type="evidence" value="ECO:0007669"/>
    <property type="project" value="UniProtKB-KW"/>
</dbReference>
<dbReference type="InParanoid" id="T0SBC4"/>
<keyword evidence="2" id="KW-0235">DNA replication</keyword>
<dbReference type="PANTHER" id="PTHR13395:SF6">
    <property type="entry name" value="SISTER CHROMATID COHESION PROTEIN DCC1"/>
    <property type="match status" value="1"/>
</dbReference>
<evidence type="ECO:0000256" key="2">
    <source>
        <dbReference type="ARBA" id="ARBA00022705"/>
    </source>
</evidence>
<name>T0SBC4_SAPDV</name>
<evidence type="ECO:0000313" key="4">
    <source>
        <dbReference type="Proteomes" id="UP000030762"/>
    </source>
</evidence>
<accession>T0SBC4</accession>
<dbReference type="OMA" id="DSESWPF"/>
<dbReference type="GO" id="GO:0031390">
    <property type="term" value="C:Ctf18 RFC-like complex"/>
    <property type="evidence" value="ECO:0007669"/>
    <property type="project" value="InterPro"/>
</dbReference>
<keyword evidence="4" id="KW-1185">Reference proteome</keyword>
<dbReference type="RefSeq" id="XP_008604136.1">
    <property type="nucleotide sequence ID" value="XM_008605914.1"/>
</dbReference>
<reference evidence="3 4" key="1">
    <citation type="submission" date="2012-04" db="EMBL/GenBank/DDBJ databases">
        <title>The Genome Sequence of Saprolegnia declina VS20.</title>
        <authorList>
            <consortium name="The Broad Institute Genome Sequencing Platform"/>
            <person name="Russ C."/>
            <person name="Nusbaum C."/>
            <person name="Tyler B."/>
            <person name="van West P."/>
            <person name="Dieguez-Uribeondo J."/>
            <person name="de Bruijn I."/>
            <person name="Tripathy S."/>
            <person name="Jiang R."/>
            <person name="Young S.K."/>
            <person name="Zeng Q."/>
            <person name="Gargeya S."/>
            <person name="Fitzgerald M."/>
            <person name="Haas B."/>
            <person name="Abouelleil A."/>
            <person name="Alvarado L."/>
            <person name="Arachchi H.M."/>
            <person name="Berlin A."/>
            <person name="Chapman S.B."/>
            <person name="Goldberg J."/>
            <person name="Griggs A."/>
            <person name="Gujja S."/>
            <person name="Hansen M."/>
            <person name="Howarth C."/>
            <person name="Imamovic A."/>
            <person name="Larimer J."/>
            <person name="McCowen C."/>
            <person name="Montmayeur A."/>
            <person name="Murphy C."/>
            <person name="Neiman D."/>
            <person name="Pearson M."/>
            <person name="Priest M."/>
            <person name="Roberts A."/>
            <person name="Saif S."/>
            <person name="Shea T."/>
            <person name="Sisk P."/>
            <person name="Sykes S."/>
            <person name="Wortman J."/>
            <person name="Nusbaum C."/>
            <person name="Birren B."/>
        </authorList>
    </citation>
    <scope>NUCLEOTIDE SEQUENCE [LARGE SCALE GENOMIC DNA]</scope>
    <source>
        <strain evidence="3 4">VS20</strain>
    </source>
</reference>
<proteinExistence type="inferred from homology"/>
<dbReference type="AlphaFoldDB" id="T0SBC4"/>
<protein>
    <recommendedName>
        <fullName evidence="5">Sister chromatid cohesion protein DCC1</fullName>
    </recommendedName>
</protein>
<dbReference type="Proteomes" id="UP000030762">
    <property type="component" value="Unassembled WGS sequence"/>
</dbReference>
<dbReference type="GO" id="GO:0000775">
    <property type="term" value="C:chromosome, centromeric region"/>
    <property type="evidence" value="ECO:0007669"/>
    <property type="project" value="TreeGrafter"/>
</dbReference>
<dbReference type="VEuPathDB" id="FungiDB:SDRG_00440"/>
<evidence type="ECO:0000256" key="1">
    <source>
        <dbReference type="ARBA" id="ARBA00007017"/>
    </source>
</evidence>
<evidence type="ECO:0008006" key="5">
    <source>
        <dbReference type="Google" id="ProtNLM"/>
    </source>
</evidence>
<gene>
    <name evidence="3" type="ORF">SDRG_00440</name>
</gene>
<comment type="similarity">
    <text evidence="1">Belongs to the DCC1 family.</text>
</comment>
<dbReference type="EMBL" id="JH767132">
    <property type="protein sequence ID" value="EQC42713.1"/>
    <property type="molecule type" value="Genomic_DNA"/>
</dbReference>
<dbReference type="PANTHER" id="PTHR13395">
    <property type="entry name" value="SISTER CHROMATID COHESION PROTEIN DCC1-RELATED"/>
    <property type="match status" value="1"/>
</dbReference>